<dbReference type="RefSeq" id="XP_005536939.1">
    <property type="nucleotide sequence ID" value="XM_005536882.1"/>
</dbReference>
<dbReference type="HOGENOM" id="CLU_697114_0_0_1"/>
<proteinExistence type="predicted"/>
<dbReference type="OrthoDB" id="11788at2759"/>
<dbReference type="Proteomes" id="UP000007014">
    <property type="component" value="Chromosome 13"/>
</dbReference>
<reference evidence="2 3" key="2">
    <citation type="journal article" date="2007" name="BMC Biol.">
        <title>A 100%-complete sequence reveals unusually simple genomic features in the hot-spring red alga Cyanidioschyzon merolae.</title>
        <authorList>
            <person name="Nozaki H."/>
            <person name="Takano H."/>
            <person name="Misumi O."/>
            <person name="Terasawa K."/>
            <person name="Matsuzaki M."/>
            <person name="Maruyama S."/>
            <person name="Nishida K."/>
            <person name="Yagisawa F."/>
            <person name="Yoshida Y."/>
            <person name="Fujiwara T."/>
            <person name="Takio S."/>
            <person name="Tamura K."/>
            <person name="Chung S.J."/>
            <person name="Nakamura S."/>
            <person name="Kuroiwa H."/>
            <person name="Tanaka K."/>
            <person name="Sato N."/>
            <person name="Kuroiwa T."/>
        </authorList>
    </citation>
    <scope>NUCLEOTIDE SEQUENCE [LARGE SCALE GENOMIC DNA]</scope>
    <source>
        <strain evidence="2 3">10D</strain>
    </source>
</reference>
<gene>
    <name evidence="2" type="ORF">CYME_CMM002C</name>
</gene>
<dbReference type="Gramene" id="CMM002CT">
    <property type="protein sequence ID" value="CMM002CT"/>
    <property type="gene ID" value="CMM002C"/>
</dbReference>
<dbReference type="GeneID" id="16995123"/>
<evidence type="ECO:0000313" key="3">
    <source>
        <dbReference type="Proteomes" id="UP000007014"/>
    </source>
</evidence>
<organism evidence="2 3">
    <name type="scientific">Cyanidioschyzon merolae (strain NIES-3377 / 10D)</name>
    <name type="common">Unicellular red alga</name>
    <dbReference type="NCBI Taxonomy" id="280699"/>
    <lineage>
        <taxon>Eukaryota</taxon>
        <taxon>Rhodophyta</taxon>
        <taxon>Bangiophyceae</taxon>
        <taxon>Cyanidiales</taxon>
        <taxon>Cyanidiaceae</taxon>
        <taxon>Cyanidioschyzon</taxon>
    </lineage>
</organism>
<evidence type="ECO:0000256" key="1">
    <source>
        <dbReference type="SAM" id="MobiDB-lite"/>
    </source>
</evidence>
<feature type="region of interest" description="Disordered" evidence="1">
    <location>
        <begin position="172"/>
        <end position="204"/>
    </location>
</feature>
<name>M1VIH5_CYAM1</name>
<feature type="region of interest" description="Disordered" evidence="1">
    <location>
        <begin position="41"/>
        <end position="103"/>
    </location>
</feature>
<dbReference type="AlphaFoldDB" id="M1VIH5"/>
<sequence>MVLPTRFLGAVDMGLGLRGALAKTQRVALWVRLRSRGFADDASVGSTGTGQGSQSEEREPRRRAGRSTLLAGLEQQQRERAQPTAKETGLPLNGTGRDTTRTEPSHAALYTAKGAGALQRRVSRSLLGLAEVAEKVRSTARSATDTSAVSVDLDESSTQVRRPWRQRKSRLLEAVSDARESARRAPRTKRQVADSESEAMDVSPRRMARASRLLEIRPPQLSVSLLPPSVREEQARVASSLLEREGPAAVEKVRMYEEGLHSRLEADVRRQRRRQLGKFLVFKNRYLPESVFKMDRYKTEDLWVNHAVRIAENIVSKAKNRQSPQTDAAAKTSLWLESVVADLFPKARRAQEIMLMIRLLRKSMEDVQRLPPETRQAILNGKQRLTQDALKQLGAK</sequence>
<dbReference type="KEGG" id="cme:CYME_CMM002C"/>
<reference evidence="2 3" key="1">
    <citation type="journal article" date="2004" name="Nature">
        <title>Genome sequence of the ultrasmall unicellular red alga Cyanidioschyzon merolae 10D.</title>
        <authorList>
            <person name="Matsuzaki M."/>
            <person name="Misumi O."/>
            <person name="Shin-i T."/>
            <person name="Maruyama S."/>
            <person name="Takahara M."/>
            <person name="Miyagishima S."/>
            <person name="Mori T."/>
            <person name="Nishida K."/>
            <person name="Yagisawa F."/>
            <person name="Nishida K."/>
            <person name="Yoshida Y."/>
            <person name="Nishimura Y."/>
            <person name="Nakao S."/>
            <person name="Kobayashi T."/>
            <person name="Momoyama Y."/>
            <person name="Higashiyama T."/>
            <person name="Minoda A."/>
            <person name="Sano M."/>
            <person name="Nomoto H."/>
            <person name="Oishi K."/>
            <person name="Hayashi H."/>
            <person name="Ohta F."/>
            <person name="Nishizaka S."/>
            <person name="Haga S."/>
            <person name="Miura S."/>
            <person name="Morishita T."/>
            <person name="Kabeya Y."/>
            <person name="Terasawa K."/>
            <person name="Suzuki Y."/>
            <person name="Ishii Y."/>
            <person name="Asakawa S."/>
            <person name="Takano H."/>
            <person name="Ohta N."/>
            <person name="Kuroiwa H."/>
            <person name="Tanaka K."/>
            <person name="Shimizu N."/>
            <person name="Sugano S."/>
            <person name="Sato N."/>
            <person name="Nozaki H."/>
            <person name="Ogasawara N."/>
            <person name="Kohara Y."/>
            <person name="Kuroiwa T."/>
        </authorList>
    </citation>
    <scope>NUCLEOTIDE SEQUENCE [LARGE SCALE GENOMIC DNA]</scope>
    <source>
        <strain evidence="2 3">10D</strain>
    </source>
</reference>
<keyword evidence="3" id="KW-1185">Reference proteome</keyword>
<evidence type="ECO:0000313" key="2">
    <source>
        <dbReference type="EMBL" id="BAM80903.1"/>
    </source>
</evidence>
<dbReference type="EMBL" id="AP006495">
    <property type="protein sequence ID" value="BAM80903.1"/>
    <property type="molecule type" value="Genomic_DNA"/>
</dbReference>
<accession>M1VIH5</accession>
<protein>
    <submittedName>
        <fullName evidence="2">Uncharacterized protein</fullName>
    </submittedName>
</protein>